<evidence type="ECO:0000256" key="6">
    <source>
        <dbReference type="ARBA" id="ARBA00026060"/>
    </source>
</evidence>
<organism evidence="12">
    <name type="scientific">Ensete ventricosum</name>
    <name type="common">Abyssinian banana</name>
    <name type="synonym">Musa ensete</name>
    <dbReference type="NCBI Taxonomy" id="4639"/>
    <lineage>
        <taxon>Eukaryota</taxon>
        <taxon>Viridiplantae</taxon>
        <taxon>Streptophyta</taxon>
        <taxon>Embryophyta</taxon>
        <taxon>Tracheophyta</taxon>
        <taxon>Spermatophyta</taxon>
        <taxon>Magnoliopsida</taxon>
        <taxon>Liliopsida</taxon>
        <taxon>Zingiberales</taxon>
        <taxon>Musaceae</taxon>
        <taxon>Ensete</taxon>
    </lineage>
</organism>
<evidence type="ECO:0000256" key="10">
    <source>
        <dbReference type="SAM" id="MobiDB-lite"/>
    </source>
</evidence>
<dbReference type="CDD" id="cd01056">
    <property type="entry name" value="Euk_Ferritin"/>
    <property type="match status" value="1"/>
</dbReference>
<accession>A0A445M918</accession>
<comment type="subunit">
    <text evidence="6">Oligomer of 24 subunits. There are two types of subunits: L (light) chain and H (heavy) chain. The major chain can be light or heavy, depending on the species and tissue type. The functional molecule forms a roughly spherical shell with a diameter of 12 nm and contains a central cavity into which the insoluble mineral iron core is deposited.</text>
</comment>
<dbReference type="InterPro" id="IPR009078">
    <property type="entry name" value="Ferritin-like_SF"/>
</dbReference>
<dbReference type="InterPro" id="IPR009040">
    <property type="entry name" value="Ferritin-like_diiron"/>
</dbReference>
<feature type="binding site" evidence="8">
    <location>
        <position position="261"/>
    </location>
    <ligand>
        <name>Fe cation</name>
        <dbReference type="ChEBI" id="CHEBI:24875"/>
        <label>1</label>
    </ligand>
</feature>
<evidence type="ECO:0000313" key="12">
    <source>
        <dbReference type="EMBL" id="RZR70745.1"/>
    </source>
</evidence>
<proteinExistence type="inferred from homology"/>
<dbReference type="Pfam" id="PF00210">
    <property type="entry name" value="Ferritin"/>
    <property type="match status" value="1"/>
</dbReference>
<dbReference type="GO" id="GO:0004322">
    <property type="term" value="F:ferroxidase activity"/>
    <property type="evidence" value="ECO:0007669"/>
    <property type="project" value="UniProtKB-EC"/>
</dbReference>
<comment type="similarity">
    <text evidence="1 9">Belongs to the ferritin family.</text>
</comment>
<evidence type="ECO:0000256" key="8">
    <source>
        <dbReference type="PIRSR" id="PIRSR601519-1"/>
    </source>
</evidence>
<evidence type="ECO:0000256" key="4">
    <source>
        <dbReference type="ARBA" id="ARBA00023004"/>
    </source>
</evidence>
<evidence type="ECO:0000256" key="3">
    <source>
        <dbReference type="ARBA" id="ARBA00022723"/>
    </source>
</evidence>
<dbReference type="GO" id="GO:0006826">
    <property type="term" value="P:iron ion transport"/>
    <property type="evidence" value="ECO:0007669"/>
    <property type="project" value="InterPro"/>
</dbReference>
<evidence type="ECO:0000256" key="5">
    <source>
        <dbReference type="ARBA" id="ARBA00025111"/>
    </source>
</evidence>
<dbReference type="GO" id="GO:0008198">
    <property type="term" value="F:ferrous iron binding"/>
    <property type="evidence" value="ECO:0007669"/>
    <property type="project" value="TreeGrafter"/>
</dbReference>
<dbReference type="GO" id="GO:0006879">
    <property type="term" value="P:intracellular iron ion homeostasis"/>
    <property type="evidence" value="ECO:0007669"/>
    <property type="project" value="UniProtKB-KW"/>
</dbReference>
<dbReference type="PANTHER" id="PTHR11431:SF75">
    <property type="entry name" value="FERRITIN"/>
    <property type="match status" value="1"/>
</dbReference>
<keyword evidence="3 8" id="KW-0479">Metal-binding</keyword>
<feature type="region of interest" description="Disordered" evidence="10">
    <location>
        <begin position="1"/>
        <end position="38"/>
    </location>
</feature>
<dbReference type="Proteomes" id="UP000290560">
    <property type="component" value="Unassembled WGS sequence"/>
</dbReference>
<feature type="compositionally biased region" description="Basic and acidic residues" evidence="10">
    <location>
        <begin position="14"/>
        <end position="24"/>
    </location>
</feature>
<keyword evidence="2 9" id="KW-0409">Iron storage</keyword>
<feature type="compositionally biased region" description="Polar residues" evidence="10">
    <location>
        <begin position="25"/>
        <end position="38"/>
    </location>
</feature>
<dbReference type="GO" id="GO:0008199">
    <property type="term" value="F:ferric iron binding"/>
    <property type="evidence" value="ECO:0007669"/>
    <property type="project" value="InterPro"/>
</dbReference>
<dbReference type="EMBL" id="KV875457">
    <property type="protein sequence ID" value="RZR70745.1"/>
    <property type="molecule type" value="Genomic_DNA"/>
</dbReference>
<dbReference type="PROSITE" id="PS50905">
    <property type="entry name" value="FERRITIN_LIKE"/>
    <property type="match status" value="1"/>
</dbReference>
<evidence type="ECO:0000256" key="9">
    <source>
        <dbReference type="RuleBase" id="RU361145"/>
    </source>
</evidence>
<dbReference type="Gene3D" id="1.20.1260.10">
    <property type="match status" value="2"/>
</dbReference>
<name>A0A445M918_ENSVE</name>
<protein>
    <recommendedName>
        <fullName evidence="9">Ferritin</fullName>
        <ecNumber evidence="9">1.16.3.1</ecNumber>
    </recommendedName>
</protein>
<evidence type="ECO:0000256" key="7">
    <source>
        <dbReference type="ARBA" id="ARBA00047990"/>
    </source>
</evidence>
<dbReference type="PANTHER" id="PTHR11431">
    <property type="entry name" value="FERRITIN"/>
    <property type="match status" value="1"/>
</dbReference>
<dbReference type="InterPro" id="IPR008331">
    <property type="entry name" value="Ferritin_DPS_dom"/>
</dbReference>
<evidence type="ECO:0000256" key="2">
    <source>
        <dbReference type="ARBA" id="ARBA00022434"/>
    </source>
</evidence>
<dbReference type="AlphaFoldDB" id="A0A445M918"/>
<dbReference type="GO" id="GO:0005737">
    <property type="term" value="C:cytoplasm"/>
    <property type="evidence" value="ECO:0007669"/>
    <property type="project" value="TreeGrafter"/>
</dbReference>
<evidence type="ECO:0000256" key="1">
    <source>
        <dbReference type="ARBA" id="ARBA00007513"/>
    </source>
</evidence>
<evidence type="ECO:0000259" key="11">
    <source>
        <dbReference type="PROSITE" id="PS50905"/>
    </source>
</evidence>
<feature type="non-terminal residue" evidence="12">
    <location>
        <position position="345"/>
    </location>
</feature>
<feature type="binding site" evidence="8">
    <location>
        <position position="226"/>
    </location>
    <ligand>
        <name>Fe cation</name>
        <dbReference type="ChEBI" id="CHEBI:24875"/>
        <label>1</label>
    </ligand>
</feature>
<comment type="function">
    <text evidence="9">Stores iron in a soluble, non-toxic, readily available form. Important for iron homeostasis. Iron is taken up in the ferrous form and deposited as ferric hydroxides after oxidation.</text>
</comment>
<dbReference type="InterPro" id="IPR001519">
    <property type="entry name" value="Ferritin"/>
</dbReference>
<dbReference type="EC" id="1.16.3.1" evidence="9"/>
<feature type="domain" description="Ferritin-like diiron" evidence="11">
    <location>
        <begin position="209"/>
        <end position="345"/>
    </location>
</feature>
<comment type="catalytic activity">
    <reaction evidence="7 9">
        <text>4 Fe(2+) + O2 + 4 H(+) = 4 Fe(3+) + 2 H2O</text>
        <dbReference type="Rhea" id="RHEA:11148"/>
        <dbReference type="ChEBI" id="CHEBI:15377"/>
        <dbReference type="ChEBI" id="CHEBI:15378"/>
        <dbReference type="ChEBI" id="CHEBI:15379"/>
        <dbReference type="ChEBI" id="CHEBI:29033"/>
        <dbReference type="ChEBI" id="CHEBI:29034"/>
        <dbReference type="EC" id="1.16.3.1"/>
    </reaction>
</comment>
<gene>
    <name evidence="12" type="ORF">BHM03_00001256</name>
</gene>
<keyword evidence="4 8" id="KW-0408">Iron</keyword>
<keyword evidence="9" id="KW-0560">Oxidoreductase</keyword>
<reference evidence="12" key="1">
    <citation type="journal article" date="2018" name="Data Brief">
        <title>Genome sequence data from 17 accessions of Ensete ventricosum, a staple food crop for millions in Ethiopia.</title>
        <authorList>
            <person name="Yemataw Z."/>
            <person name="Muzemil S."/>
            <person name="Ambachew D."/>
            <person name="Tripathi L."/>
            <person name="Tesfaye K."/>
            <person name="Chala A."/>
            <person name="Farbos A."/>
            <person name="O'Neill P."/>
            <person name="Moore K."/>
            <person name="Grant M."/>
            <person name="Studholme D.J."/>
        </authorList>
    </citation>
    <scope>NUCLEOTIDE SEQUENCE [LARGE SCALE GENOMIC DNA]</scope>
    <source>
        <tissue evidence="12">Leaf</tissue>
    </source>
</reference>
<feature type="binding site" evidence="8">
    <location>
        <position position="264"/>
    </location>
    <ligand>
        <name>Fe cation</name>
        <dbReference type="ChEBI" id="CHEBI:24875"/>
        <label>1</label>
    </ligand>
</feature>
<dbReference type="SUPFAM" id="SSF47240">
    <property type="entry name" value="Ferritin-like"/>
    <property type="match status" value="1"/>
</dbReference>
<comment type="function">
    <text evidence="5">Stores iron in a soluble, non-toxic, readily available form. Important for iron homeostasis. Has ferroxidase activity. Iron is taken up in the ferrous form and deposited as ferric hydroxides after oxidation.</text>
</comment>
<sequence length="345" mass="38028">MRAALGNGRNSGAGEREEACRGDSRGSSTTRARSPHASSTALHTRLWFPIDVHHSTRPASVSPSIYSPRPPHPFSAIRLCSSKSFAAHTMAMLLKASAALALLSASSEALQPPSPAVRPSFSSSFAPFRSPRRMNRRVSTAVAAGSNHAITGVVFQPFEEIKSDVSLVPVAPDLSIARHKYADECEAAINVQIKSVLLTRTYQIRVAGDLIPFSYPLSVCVLSSVEYTNSYIYHALFAYFDRDNVALKGFAKFFKESSQEERDHAEKLMEYQSFYVVAAMELALCLEKLTNEKLLGLHDVSNPSLNQFFSSIIQVEAIKKISEYVAQLRRVGKGHGEVFLYIRQL</sequence>
<dbReference type="InterPro" id="IPR012347">
    <property type="entry name" value="Ferritin-like"/>
</dbReference>